<keyword evidence="3" id="KW-1185">Reference proteome</keyword>
<dbReference type="PANTHER" id="PTHR21274:SF1">
    <property type="entry name" value="TRANSMEMBRANE PROTEIN 67"/>
    <property type="match status" value="1"/>
</dbReference>
<proteinExistence type="predicted"/>
<sequence length="401" mass="44552">MASNLLFTEPLQCNGLSNAHQHGHPQSFFFANQALRPLHQSQMDFKVIQYDAQGKFLGWQDVKGATLQLCPNSQKILDAAFTMGTTYQQSCALEVSALLQRTPEPIFYEMFLQFEDEKGNTQLWPIPISNPAIVTNNRDLLSSKPTTILLSGFCSVHLPTTAPGEDPPFSLTVRYAAHRIPGIAQISFGVLGFFAVLYALLETSSWARRSRLQNIDLMTILKFFACLVGSLANVFFMVTLGISIYWLIAFKGQQFSTMAITLPAAGSQAETNFIIYALCALILKVVGLKNLASRDLNVSLQPEPNTYQAPWSPILRFGIAASVWLVVAIVQMLVSIGLYQRFVEDKIHQFIDLCSLSNVSHSHAPKSTPQSYLLFHLLRSDLSSDKDVATCFYISKKSGPR</sequence>
<dbReference type="GO" id="GO:0036038">
    <property type="term" value="C:MKS complex"/>
    <property type="evidence" value="ECO:0007669"/>
    <property type="project" value="InterPro"/>
</dbReference>
<feature type="transmembrane region" description="Helical" evidence="1">
    <location>
        <begin position="182"/>
        <end position="201"/>
    </location>
</feature>
<feature type="transmembrane region" description="Helical" evidence="1">
    <location>
        <begin position="313"/>
        <end position="339"/>
    </location>
</feature>
<dbReference type="EMBL" id="AZIM01000196">
    <property type="protein sequence ID" value="ETE72639.1"/>
    <property type="molecule type" value="Genomic_DNA"/>
</dbReference>
<evidence type="ECO:0000313" key="2">
    <source>
        <dbReference type="EMBL" id="ETE72639.1"/>
    </source>
</evidence>
<evidence type="ECO:0000313" key="3">
    <source>
        <dbReference type="Proteomes" id="UP000018936"/>
    </source>
</evidence>
<dbReference type="Pfam" id="PF09773">
    <property type="entry name" value="Meckelin"/>
    <property type="match status" value="2"/>
</dbReference>
<accession>V8PDJ5</accession>
<dbReference type="InterPro" id="IPR019170">
    <property type="entry name" value="Meckelin"/>
</dbReference>
<dbReference type="OrthoDB" id="419138at2759"/>
<feature type="non-terminal residue" evidence="2">
    <location>
        <position position="1"/>
    </location>
</feature>
<name>V8PDJ5_OPHHA</name>
<comment type="caution">
    <text evidence="2">The sequence shown here is derived from an EMBL/GenBank/DDBJ whole genome shotgun (WGS) entry which is preliminary data.</text>
</comment>
<dbReference type="Proteomes" id="UP000018936">
    <property type="component" value="Unassembled WGS sequence"/>
</dbReference>
<keyword evidence="1" id="KW-1133">Transmembrane helix</keyword>
<gene>
    <name evidence="2" type="ORF">L345_01529</name>
</gene>
<keyword evidence="1" id="KW-0472">Membrane</keyword>
<dbReference type="AlphaFoldDB" id="V8PDJ5"/>
<feature type="transmembrane region" description="Helical" evidence="1">
    <location>
        <begin position="221"/>
        <end position="248"/>
    </location>
</feature>
<dbReference type="PANTHER" id="PTHR21274">
    <property type="entry name" value="MECKELIN"/>
    <property type="match status" value="1"/>
</dbReference>
<dbReference type="GO" id="GO:0060271">
    <property type="term" value="P:cilium assembly"/>
    <property type="evidence" value="ECO:0007669"/>
    <property type="project" value="InterPro"/>
</dbReference>
<protein>
    <recommendedName>
        <fullName evidence="4">Meckelin</fullName>
    </recommendedName>
</protein>
<organism evidence="2 3">
    <name type="scientific">Ophiophagus hannah</name>
    <name type="common">King cobra</name>
    <name type="synonym">Naja hannah</name>
    <dbReference type="NCBI Taxonomy" id="8665"/>
    <lineage>
        <taxon>Eukaryota</taxon>
        <taxon>Metazoa</taxon>
        <taxon>Chordata</taxon>
        <taxon>Craniata</taxon>
        <taxon>Vertebrata</taxon>
        <taxon>Euteleostomi</taxon>
        <taxon>Lepidosauria</taxon>
        <taxon>Squamata</taxon>
        <taxon>Bifurcata</taxon>
        <taxon>Unidentata</taxon>
        <taxon>Episquamata</taxon>
        <taxon>Toxicofera</taxon>
        <taxon>Serpentes</taxon>
        <taxon>Colubroidea</taxon>
        <taxon>Elapidae</taxon>
        <taxon>Elapinae</taxon>
        <taxon>Ophiophagus</taxon>
    </lineage>
</organism>
<evidence type="ECO:0008006" key="4">
    <source>
        <dbReference type="Google" id="ProtNLM"/>
    </source>
</evidence>
<keyword evidence="1" id="KW-0812">Transmembrane</keyword>
<reference evidence="2 3" key="1">
    <citation type="journal article" date="2013" name="Proc. Natl. Acad. Sci. U.S.A.">
        <title>The king cobra genome reveals dynamic gene evolution and adaptation in the snake venom system.</title>
        <authorList>
            <person name="Vonk F.J."/>
            <person name="Casewell N.R."/>
            <person name="Henkel C.V."/>
            <person name="Heimberg A.M."/>
            <person name="Jansen H.J."/>
            <person name="McCleary R.J."/>
            <person name="Kerkkamp H.M."/>
            <person name="Vos R.A."/>
            <person name="Guerreiro I."/>
            <person name="Calvete J.J."/>
            <person name="Wuster W."/>
            <person name="Woods A.E."/>
            <person name="Logan J.M."/>
            <person name="Harrison R.A."/>
            <person name="Castoe T.A."/>
            <person name="de Koning A.P."/>
            <person name="Pollock D.D."/>
            <person name="Yandell M."/>
            <person name="Calderon D."/>
            <person name="Renjifo C."/>
            <person name="Currier R.B."/>
            <person name="Salgado D."/>
            <person name="Pla D."/>
            <person name="Sanz L."/>
            <person name="Hyder A.S."/>
            <person name="Ribeiro J.M."/>
            <person name="Arntzen J.W."/>
            <person name="van den Thillart G.E."/>
            <person name="Boetzer M."/>
            <person name="Pirovano W."/>
            <person name="Dirks R.P."/>
            <person name="Spaink H.P."/>
            <person name="Duboule D."/>
            <person name="McGlinn E."/>
            <person name="Kini R.M."/>
            <person name="Richardson M.K."/>
        </authorList>
    </citation>
    <scope>NUCLEOTIDE SEQUENCE</scope>
    <source>
        <tissue evidence="2">Blood</tissue>
    </source>
</reference>
<evidence type="ECO:0000256" key="1">
    <source>
        <dbReference type="SAM" id="Phobius"/>
    </source>
</evidence>